<proteinExistence type="inferred from homology"/>
<comment type="caution">
    <text evidence="3">The sequence shown here is derived from an EMBL/GenBank/DDBJ whole genome shotgun (WGS) entry which is preliminary data.</text>
</comment>
<feature type="domain" description="AAA+ ATPase" evidence="2">
    <location>
        <begin position="198"/>
        <end position="332"/>
    </location>
</feature>
<feature type="non-terminal residue" evidence="3">
    <location>
        <position position="1"/>
    </location>
</feature>
<keyword evidence="1" id="KW-0067">ATP-binding</keyword>
<dbReference type="InterPro" id="IPR027417">
    <property type="entry name" value="P-loop_NTPase"/>
</dbReference>
<dbReference type="Gene3D" id="3.40.50.300">
    <property type="entry name" value="P-loop containing nucleotide triphosphate hydrolases"/>
    <property type="match status" value="1"/>
</dbReference>
<evidence type="ECO:0000256" key="1">
    <source>
        <dbReference type="RuleBase" id="RU003651"/>
    </source>
</evidence>
<dbReference type="Gene3D" id="1.10.8.60">
    <property type="match status" value="1"/>
</dbReference>
<evidence type="ECO:0000313" key="4">
    <source>
        <dbReference type="Proteomes" id="UP001569175"/>
    </source>
</evidence>
<name>A0ABV4KVH0_9VIBR</name>
<evidence type="ECO:0000259" key="2">
    <source>
        <dbReference type="SMART" id="SM00382"/>
    </source>
</evidence>
<comment type="similarity">
    <text evidence="1">Belongs to the AAA ATPase family.</text>
</comment>
<keyword evidence="1" id="KW-0547">Nucleotide-binding</keyword>
<dbReference type="Proteomes" id="UP001569175">
    <property type="component" value="Unassembled WGS sequence"/>
</dbReference>
<keyword evidence="4" id="KW-1185">Reference proteome</keyword>
<gene>
    <name evidence="3" type="ORF">ACED57_24825</name>
</gene>
<dbReference type="RefSeq" id="WP_371708725.1">
    <property type="nucleotide sequence ID" value="NZ_JBGOOL010000177.1"/>
</dbReference>
<dbReference type="SMART" id="SM00382">
    <property type="entry name" value="AAA"/>
    <property type="match status" value="1"/>
</dbReference>
<dbReference type="PROSITE" id="PS00674">
    <property type="entry name" value="AAA"/>
    <property type="match status" value="1"/>
</dbReference>
<dbReference type="InterPro" id="IPR003959">
    <property type="entry name" value="ATPase_AAA_core"/>
</dbReference>
<sequence length="415" mass="46569">KYAKRGSSIFKFNYATKPVKNDYLPRNLFNSINVGSEEFHYFEIEDCFSVSSFDTGLGLVDFSQALSFTHAYLNSKEKPGSTKNSLFVEKYSVLLPLDLSSDLDNELSYKLWLTNGVSLKDSSFKAVSKLTPLNDAELEECFELAGVDYVLEPSDSTVNESLCEFELFGRESLEEFVNEYIVDVINHRDSYRKMGIEGPSSFILYGPPGCGKTYAAEKLVNHLGWPVFKVDSASVASPYIHETSKKISEVFNEAMRCSPSVILIDEMESYTSNRSTAKDHKLEEINEFLRRIPEAINAGVLIIGMTNFIEDIDPALKRKGRFNHLIEIGIPNESEIRASLNFLTQGLPLESEVIKDEVIDSLIGRTLADIDFVVKEAARKTAKDRISTLGHNELMSAIELLPMIPSINKNKIGFL</sequence>
<dbReference type="SUPFAM" id="SSF52540">
    <property type="entry name" value="P-loop containing nucleoside triphosphate hydrolases"/>
    <property type="match status" value="1"/>
</dbReference>
<organism evidence="3 4">
    <name type="scientific">Vibrio atlanticus</name>
    <dbReference type="NCBI Taxonomy" id="693153"/>
    <lineage>
        <taxon>Bacteria</taxon>
        <taxon>Pseudomonadati</taxon>
        <taxon>Pseudomonadota</taxon>
        <taxon>Gammaproteobacteria</taxon>
        <taxon>Vibrionales</taxon>
        <taxon>Vibrionaceae</taxon>
        <taxon>Vibrio</taxon>
    </lineage>
</organism>
<evidence type="ECO:0000313" key="3">
    <source>
        <dbReference type="EMBL" id="MEZ8056308.1"/>
    </source>
</evidence>
<dbReference type="PANTHER" id="PTHR23077">
    <property type="entry name" value="AAA-FAMILY ATPASE"/>
    <property type="match status" value="1"/>
</dbReference>
<dbReference type="InterPro" id="IPR003593">
    <property type="entry name" value="AAA+_ATPase"/>
</dbReference>
<dbReference type="EMBL" id="JBGOOL010000177">
    <property type="protein sequence ID" value="MEZ8056308.1"/>
    <property type="molecule type" value="Genomic_DNA"/>
</dbReference>
<dbReference type="Pfam" id="PF00004">
    <property type="entry name" value="AAA"/>
    <property type="match status" value="1"/>
</dbReference>
<dbReference type="CDD" id="cd19481">
    <property type="entry name" value="RecA-like_protease"/>
    <property type="match status" value="1"/>
</dbReference>
<reference evidence="3 4" key="1">
    <citation type="submission" date="2024-06" db="EMBL/GenBank/DDBJ databases">
        <authorList>
            <person name="Steensen K."/>
            <person name="Seneca J."/>
            <person name="Bartlau N."/>
            <person name="Yu A.X."/>
            <person name="Polz M.F."/>
        </authorList>
    </citation>
    <scope>NUCLEOTIDE SEQUENCE [LARGE SCALE GENOMIC DNA]</scope>
    <source>
        <strain evidence="3 4">1F9</strain>
    </source>
</reference>
<dbReference type="InterPro" id="IPR003960">
    <property type="entry name" value="ATPase_AAA_CS"/>
</dbReference>
<protein>
    <submittedName>
        <fullName evidence="3">AAA family ATPase</fullName>
    </submittedName>
</protein>
<accession>A0ABV4KVH0</accession>
<dbReference type="InterPro" id="IPR050168">
    <property type="entry name" value="AAA_ATPase_domain"/>
</dbReference>